<accession>A0AAV3Q749</accession>
<evidence type="ECO:0000256" key="1">
    <source>
        <dbReference type="ARBA" id="ARBA00004123"/>
    </source>
</evidence>
<dbReference type="PANTHER" id="PTHR33172">
    <property type="entry name" value="OS08G0516900 PROTEIN"/>
    <property type="match status" value="1"/>
</dbReference>
<dbReference type="GO" id="GO:0006950">
    <property type="term" value="P:response to stress"/>
    <property type="evidence" value="ECO:0007669"/>
    <property type="project" value="UniProtKB-ARBA"/>
</dbReference>
<comment type="caution">
    <text evidence="4">The sequence shown here is derived from an EMBL/GenBank/DDBJ whole genome shotgun (WGS) entry which is preliminary data.</text>
</comment>
<feature type="region of interest" description="Disordered" evidence="3">
    <location>
        <begin position="214"/>
        <end position="237"/>
    </location>
</feature>
<feature type="compositionally biased region" description="Basic and acidic residues" evidence="3">
    <location>
        <begin position="222"/>
        <end position="237"/>
    </location>
</feature>
<dbReference type="Proteomes" id="UP001454036">
    <property type="component" value="Unassembled WGS sequence"/>
</dbReference>
<comment type="subcellular location">
    <subcellularLocation>
        <location evidence="1">Nucleus</location>
    </subcellularLocation>
</comment>
<dbReference type="PANTHER" id="PTHR33172:SF96">
    <property type="entry name" value="PROTEIN OXIDATIVE STRESS 3 LIKE 3"/>
    <property type="match status" value="1"/>
</dbReference>
<sequence>MLVHFGQNRSQMGSGACVGVYDSKEYGGGEIGHKGDEFCSSSSSSIGRNSDKSSSLDSGGGVLPIKRGISNFYAGKSKSYTSLSEATSCSSIKDIVKPENALTRKRKNLLAHNILWDKNNPNCLRTSSGGMSKRTINSRSSVALTAMGRSESNSNSESSTSNSSSPVPSLPPLPPHSRALSNKDFSASPQHQRFSPWRSFSLSDLHGVEAATTSIVSGFGNSDEKVGNNDEKSGKMD</sequence>
<proteinExistence type="predicted"/>
<evidence type="ECO:0000313" key="5">
    <source>
        <dbReference type="Proteomes" id="UP001454036"/>
    </source>
</evidence>
<dbReference type="EMBL" id="BAABME010003489">
    <property type="protein sequence ID" value="GAA0158987.1"/>
    <property type="molecule type" value="Genomic_DNA"/>
</dbReference>
<evidence type="ECO:0000256" key="3">
    <source>
        <dbReference type="SAM" id="MobiDB-lite"/>
    </source>
</evidence>
<keyword evidence="2" id="KW-0539">Nucleus</keyword>
<dbReference type="AlphaFoldDB" id="A0AAV3Q749"/>
<gene>
    <name evidence="4" type="ORF">LIER_15878</name>
</gene>
<feature type="compositionally biased region" description="Polar residues" evidence="3">
    <location>
        <begin position="183"/>
        <end position="193"/>
    </location>
</feature>
<name>A0AAV3Q749_LITER</name>
<protein>
    <submittedName>
        <fullName evidence="4">Uncharacterized protein</fullName>
    </submittedName>
</protein>
<reference evidence="4 5" key="1">
    <citation type="submission" date="2024-01" db="EMBL/GenBank/DDBJ databases">
        <title>The complete chloroplast genome sequence of Lithospermum erythrorhizon: insights into the phylogenetic relationship among Boraginaceae species and the maternal lineages of purple gromwells.</title>
        <authorList>
            <person name="Okada T."/>
            <person name="Watanabe K."/>
        </authorList>
    </citation>
    <scope>NUCLEOTIDE SEQUENCE [LARGE SCALE GENOMIC DNA]</scope>
</reference>
<dbReference type="GO" id="GO:0005634">
    <property type="term" value="C:nucleus"/>
    <property type="evidence" value="ECO:0007669"/>
    <property type="project" value="UniProtKB-SubCell"/>
</dbReference>
<evidence type="ECO:0000256" key="2">
    <source>
        <dbReference type="ARBA" id="ARBA00023242"/>
    </source>
</evidence>
<dbReference type="InterPro" id="IPR051992">
    <property type="entry name" value="OxStress_Response_Reg"/>
</dbReference>
<organism evidence="4 5">
    <name type="scientific">Lithospermum erythrorhizon</name>
    <name type="common">Purple gromwell</name>
    <name type="synonym">Lithospermum officinale var. erythrorhizon</name>
    <dbReference type="NCBI Taxonomy" id="34254"/>
    <lineage>
        <taxon>Eukaryota</taxon>
        <taxon>Viridiplantae</taxon>
        <taxon>Streptophyta</taxon>
        <taxon>Embryophyta</taxon>
        <taxon>Tracheophyta</taxon>
        <taxon>Spermatophyta</taxon>
        <taxon>Magnoliopsida</taxon>
        <taxon>eudicotyledons</taxon>
        <taxon>Gunneridae</taxon>
        <taxon>Pentapetalae</taxon>
        <taxon>asterids</taxon>
        <taxon>lamiids</taxon>
        <taxon>Boraginales</taxon>
        <taxon>Boraginaceae</taxon>
        <taxon>Boraginoideae</taxon>
        <taxon>Lithospermeae</taxon>
        <taxon>Lithospermum</taxon>
    </lineage>
</organism>
<feature type="region of interest" description="Disordered" evidence="3">
    <location>
        <begin position="146"/>
        <end position="193"/>
    </location>
</feature>
<keyword evidence="5" id="KW-1185">Reference proteome</keyword>
<evidence type="ECO:0000313" key="4">
    <source>
        <dbReference type="EMBL" id="GAA0158987.1"/>
    </source>
</evidence>
<feature type="compositionally biased region" description="Low complexity" evidence="3">
    <location>
        <begin position="150"/>
        <end position="167"/>
    </location>
</feature>